<dbReference type="FunFam" id="2.70.220.10:FF:000004">
    <property type="entry name" value="Related to phosphatidylglycerol/phosphatidylinositol transfer protein"/>
    <property type="match status" value="1"/>
</dbReference>
<keyword evidence="11" id="KW-1185">Reference proteome</keyword>
<proteinExistence type="inferred from homology"/>
<keyword evidence="5" id="KW-0813">Transport</keyword>
<dbReference type="SUPFAM" id="SSF81296">
    <property type="entry name" value="E set domains"/>
    <property type="match status" value="1"/>
</dbReference>
<name>A0A427Y9C6_9TREE</name>
<sequence length="178" mass="19239">MRLLAPICALALAVPASAGIADSAFKWAAELTGSEVAPMGEVHTFDSWRWSDCGLPSDAISIDSITVSPDPPKPGQDLTVNVEAYANEIIEEGAYADVTVKLGLIKLLQKRFDVCEEARNANASVQCPVQPGQYSVSQTVELPEEIPKAKFVINIRGYTADDEDMVCLDLIVDFLRPT</sequence>
<protein>
    <recommendedName>
        <fullName evidence="4">Phosphatidylglycerol/phosphatidylinositol transfer protein</fullName>
    </recommendedName>
</protein>
<comment type="caution">
    <text evidence="10">The sequence shown here is derived from an EMBL/GenBank/DDBJ whole genome shotgun (WGS) entry which is preliminary data.</text>
</comment>
<dbReference type="Proteomes" id="UP000279236">
    <property type="component" value="Unassembled WGS sequence"/>
</dbReference>
<evidence type="ECO:0000256" key="8">
    <source>
        <dbReference type="SAM" id="SignalP"/>
    </source>
</evidence>
<dbReference type="EMBL" id="RSCE01000001">
    <property type="protein sequence ID" value="RSH87557.1"/>
    <property type="molecule type" value="Genomic_DNA"/>
</dbReference>
<evidence type="ECO:0000256" key="2">
    <source>
        <dbReference type="ARBA" id="ARBA00006370"/>
    </source>
</evidence>
<dbReference type="STRING" id="105984.A0A427Y9C6"/>
<accession>A0A427Y9C6</accession>
<dbReference type="FunFam" id="2.70.220.10:FF:000002">
    <property type="entry name" value="Phosphatidylglycerol/phosphatidylinositol transfer protein"/>
    <property type="match status" value="1"/>
</dbReference>
<dbReference type="GO" id="GO:0032366">
    <property type="term" value="P:intracellular sterol transport"/>
    <property type="evidence" value="ECO:0007669"/>
    <property type="project" value="InterPro"/>
</dbReference>
<feature type="chain" id="PRO_5019567161" description="Phosphatidylglycerol/phosphatidylinositol transfer protein" evidence="8">
    <location>
        <begin position="19"/>
        <end position="178"/>
    </location>
</feature>
<evidence type="ECO:0000256" key="5">
    <source>
        <dbReference type="ARBA" id="ARBA00022448"/>
    </source>
</evidence>
<comment type="function">
    <text evidence="1">Catalyzes the intermembrane transfer of phosphatidylglycerol and phosphatidylinositol.</text>
</comment>
<dbReference type="InterPro" id="IPR003172">
    <property type="entry name" value="ML_dom"/>
</dbReference>
<evidence type="ECO:0000256" key="4">
    <source>
        <dbReference type="ARBA" id="ARBA00016056"/>
    </source>
</evidence>
<comment type="subunit">
    <text evidence="3">Monomer.</text>
</comment>
<feature type="signal peptide" evidence="8">
    <location>
        <begin position="1"/>
        <end position="18"/>
    </location>
</feature>
<organism evidence="10 11">
    <name type="scientific">Apiotrichum porosum</name>
    <dbReference type="NCBI Taxonomy" id="105984"/>
    <lineage>
        <taxon>Eukaryota</taxon>
        <taxon>Fungi</taxon>
        <taxon>Dikarya</taxon>
        <taxon>Basidiomycota</taxon>
        <taxon>Agaricomycotina</taxon>
        <taxon>Tremellomycetes</taxon>
        <taxon>Trichosporonales</taxon>
        <taxon>Trichosporonaceae</taxon>
        <taxon>Apiotrichum</taxon>
    </lineage>
</organism>
<keyword evidence="7" id="KW-0445">Lipid transport</keyword>
<dbReference type="RefSeq" id="XP_028479765.1">
    <property type="nucleotide sequence ID" value="XM_028615908.1"/>
</dbReference>
<gene>
    <name evidence="10" type="primary">NPC2</name>
    <name evidence="10" type="ORF">EHS24_000067</name>
</gene>
<dbReference type="InterPro" id="IPR039670">
    <property type="entry name" value="NPC2-like"/>
</dbReference>
<evidence type="ECO:0000259" key="9">
    <source>
        <dbReference type="SMART" id="SM00737"/>
    </source>
</evidence>
<dbReference type="Pfam" id="PF02221">
    <property type="entry name" value="E1_DerP2_DerF2"/>
    <property type="match status" value="1"/>
</dbReference>
<dbReference type="GO" id="GO:0032934">
    <property type="term" value="F:sterol binding"/>
    <property type="evidence" value="ECO:0007669"/>
    <property type="project" value="InterPro"/>
</dbReference>
<evidence type="ECO:0000256" key="7">
    <source>
        <dbReference type="ARBA" id="ARBA00023055"/>
    </source>
</evidence>
<dbReference type="PANTHER" id="PTHR11306:SF0">
    <property type="entry name" value="PHOSPHATIDYLGLYCEROL_PHOSPHATIDYLINOSITOL TRANSFER PROTEIN"/>
    <property type="match status" value="1"/>
</dbReference>
<dbReference type="GeneID" id="39584610"/>
<reference evidence="10 11" key="1">
    <citation type="submission" date="2018-11" db="EMBL/GenBank/DDBJ databases">
        <title>Genome sequence of Apiotrichum porosum DSM 27194.</title>
        <authorList>
            <person name="Aliyu H."/>
            <person name="Gorte O."/>
            <person name="Ochsenreither K."/>
        </authorList>
    </citation>
    <scope>NUCLEOTIDE SEQUENCE [LARGE SCALE GENOMIC DNA]</scope>
    <source>
        <strain evidence="10 11">DSM 27194</strain>
    </source>
</reference>
<feature type="domain" description="MD-2-related lipid-recognition" evidence="9">
    <location>
        <begin position="50"/>
        <end position="172"/>
    </location>
</feature>
<evidence type="ECO:0000313" key="10">
    <source>
        <dbReference type="EMBL" id="RSH87557.1"/>
    </source>
</evidence>
<evidence type="ECO:0000256" key="3">
    <source>
        <dbReference type="ARBA" id="ARBA00011245"/>
    </source>
</evidence>
<dbReference type="InterPro" id="IPR014756">
    <property type="entry name" value="Ig_E-set"/>
</dbReference>
<dbReference type="InterPro" id="IPR036846">
    <property type="entry name" value="GM2-AP_sf"/>
</dbReference>
<evidence type="ECO:0000256" key="6">
    <source>
        <dbReference type="ARBA" id="ARBA00022729"/>
    </source>
</evidence>
<dbReference type="SMART" id="SM00737">
    <property type="entry name" value="ML"/>
    <property type="match status" value="1"/>
</dbReference>
<evidence type="ECO:0000256" key="1">
    <source>
        <dbReference type="ARBA" id="ARBA00002053"/>
    </source>
</evidence>
<comment type="similarity">
    <text evidence="2">Belongs to the NPC2 family.</text>
</comment>
<dbReference type="CDD" id="cd00917">
    <property type="entry name" value="PG-PI_TP"/>
    <property type="match status" value="1"/>
</dbReference>
<dbReference type="InterPro" id="IPR033917">
    <property type="entry name" value="ML_PG-PI_TP"/>
</dbReference>
<dbReference type="Gene3D" id="2.70.220.10">
    <property type="entry name" value="Ganglioside GM2 activator"/>
    <property type="match status" value="2"/>
</dbReference>
<keyword evidence="6 8" id="KW-0732">Signal</keyword>
<dbReference type="AlphaFoldDB" id="A0A427Y9C6"/>
<dbReference type="PANTHER" id="PTHR11306">
    <property type="entry name" value="NIEMANN PICK TYPE C2 PROTEIN NPC2-RELATED"/>
    <property type="match status" value="1"/>
</dbReference>
<dbReference type="OrthoDB" id="6409159at2759"/>
<evidence type="ECO:0000313" key="11">
    <source>
        <dbReference type="Proteomes" id="UP000279236"/>
    </source>
</evidence>